<accession>A0AAV7H420</accession>
<proteinExistence type="predicted"/>
<evidence type="ECO:0000313" key="1">
    <source>
        <dbReference type="EMBL" id="KAH0463221.1"/>
    </source>
</evidence>
<dbReference type="Proteomes" id="UP000775213">
    <property type="component" value="Unassembled WGS sequence"/>
</dbReference>
<gene>
    <name evidence="1" type="ORF">IEQ34_007803</name>
</gene>
<dbReference type="AlphaFoldDB" id="A0AAV7H420"/>
<reference evidence="1 2" key="1">
    <citation type="journal article" date="2021" name="Hortic Res">
        <title>Chromosome-scale assembly of the Dendrobium chrysotoxum genome enhances the understanding of orchid evolution.</title>
        <authorList>
            <person name="Zhang Y."/>
            <person name="Zhang G.Q."/>
            <person name="Zhang D."/>
            <person name="Liu X.D."/>
            <person name="Xu X.Y."/>
            <person name="Sun W.H."/>
            <person name="Yu X."/>
            <person name="Zhu X."/>
            <person name="Wang Z.W."/>
            <person name="Zhao X."/>
            <person name="Zhong W.Y."/>
            <person name="Chen H."/>
            <person name="Yin W.L."/>
            <person name="Huang T."/>
            <person name="Niu S.C."/>
            <person name="Liu Z.J."/>
        </authorList>
    </citation>
    <scope>NUCLEOTIDE SEQUENCE [LARGE SCALE GENOMIC DNA]</scope>
    <source>
        <strain evidence="1">Lindl</strain>
    </source>
</reference>
<protein>
    <submittedName>
        <fullName evidence="1">Uncharacterized protein</fullName>
    </submittedName>
</protein>
<evidence type="ECO:0000313" key="2">
    <source>
        <dbReference type="Proteomes" id="UP000775213"/>
    </source>
</evidence>
<name>A0AAV7H420_DENCH</name>
<comment type="caution">
    <text evidence="1">The sequence shown here is derived from an EMBL/GenBank/DDBJ whole genome shotgun (WGS) entry which is preliminary data.</text>
</comment>
<organism evidence="1 2">
    <name type="scientific">Dendrobium chrysotoxum</name>
    <name type="common">Orchid</name>
    <dbReference type="NCBI Taxonomy" id="161865"/>
    <lineage>
        <taxon>Eukaryota</taxon>
        <taxon>Viridiplantae</taxon>
        <taxon>Streptophyta</taxon>
        <taxon>Embryophyta</taxon>
        <taxon>Tracheophyta</taxon>
        <taxon>Spermatophyta</taxon>
        <taxon>Magnoliopsida</taxon>
        <taxon>Liliopsida</taxon>
        <taxon>Asparagales</taxon>
        <taxon>Orchidaceae</taxon>
        <taxon>Epidendroideae</taxon>
        <taxon>Malaxideae</taxon>
        <taxon>Dendrobiinae</taxon>
        <taxon>Dendrobium</taxon>
    </lineage>
</organism>
<sequence>MRPSYFYDQAREDSQWWPNVHLSIEQSSYTFIFYVNQTRSVLSENSLHCKQTSLIVIGHCRRPPPQPPATITTPYRPPSSSLTTTATRHTCSWLQQFALGGSHNQCRNTPSATTTAVDQHCRPSAAARHYNRLPPMPPTTTITATRRSLPSLNFTLHSFHFK</sequence>
<dbReference type="EMBL" id="JAGFBR010000008">
    <property type="protein sequence ID" value="KAH0463221.1"/>
    <property type="molecule type" value="Genomic_DNA"/>
</dbReference>
<keyword evidence="2" id="KW-1185">Reference proteome</keyword>